<dbReference type="InterPro" id="IPR017853">
    <property type="entry name" value="GH"/>
</dbReference>
<dbReference type="Pfam" id="PF12891">
    <property type="entry name" value="Glyco_hydro_44"/>
    <property type="match status" value="1"/>
</dbReference>
<dbReference type="EMBL" id="KV426123">
    <property type="protein sequence ID" value="KZV87503.1"/>
    <property type="molecule type" value="Genomic_DNA"/>
</dbReference>
<gene>
    <name evidence="3" type="ORF">EXIGLDRAFT_773572</name>
</gene>
<evidence type="ECO:0000313" key="3">
    <source>
        <dbReference type="EMBL" id="KZV87503.1"/>
    </source>
</evidence>
<feature type="domain" description="Glycoside hydrolase family 44 catalytic" evidence="2">
    <location>
        <begin position="306"/>
        <end position="524"/>
    </location>
</feature>
<organism evidence="3 4">
    <name type="scientific">Exidia glandulosa HHB12029</name>
    <dbReference type="NCBI Taxonomy" id="1314781"/>
    <lineage>
        <taxon>Eukaryota</taxon>
        <taxon>Fungi</taxon>
        <taxon>Dikarya</taxon>
        <taxon>Basidiomycota</taxon>
        <taxon>Agaricomycotina</taxon>
        <taxon>Agaricomycetes</taxon>
        <taxon>Auriculariales</taxon>
        <taxon>Exidiaceae</taxon>
        <taxon>Exidia</taxon>
    </lineage>
</organism>
<proteinExistence type="predicted"/>
<dbReference type="OrthoDB" id="3180848at2759"/>
<name>A0A165EQZ3_EXIGL</name>
<protein>
    <recommendedName>
        <fullName evidence="2">Glycoside hydrolase family 44 catalytic domain-containing protein</fullName>
    </recommendedName>
</protein>
<keyword evidence="1" id="KW-0732">Signal</keyword>
<dbReference type="Gene3D" id="3.20.20.80">
    <property type="entry name" value="Glycosidases"/>
    <property type="match status" value="1"/>
</dbReference>
<evidence type="ECO:0000259" key="2">
    <source>
        <dbReference type="Pfam" id="PF12891"/>
    </source>
</evidence>
<dbReference type="Proteomes" id="UP000077266">
    <property type="component" value="Unassembled WGS sequence"/>
</dbReference>
<evidence type="ECO:0000256" key="1">
    <source>
        <dbReference type="SAM" id="SignalP"/>
    </source>
</evidence>
<dbReference type="AlphaFoldDB" id="A0A165EQZ3"/>
<keyword evidence="4" id="KW-1185">Reference proteome</keyword>
<evidence type="ECO:0000313" key="4">
    <source>
        <dbReference type="Proteomes" id="UP000077266"/>
    </source>
</evidence>
<dbReference type="InParanoid" id="A0A165EQZ3"/>
<sequence length="745" mass="79939">MFALGLSAAALLALGVRGDLDVYVDGALASGWENWSWSSDINFGATDLFEGLSSISMTQQAWAAFSPKLEGTFSEYAGLQFDVAGAPPDAQIYIESTGASVQSSTIPFSALGNFTANEFKTVLIDFSQLPPSGTPLGNNTWDRLNFQAGGNGASYHLDNIKFVSSIVIEPKFLSAEPLANNIIAVTTQGAVDFSTVKVTLNNATIAVSSKATYSPIDAPSKSITYLTLAKSLAPGALTIVAGGSTFAVTLPALLYGTINPANTTPISSAIYGVNFPPSASYLNDLGVTVARWGGNAVTAYNPNGDFTNAGNDWYFENRIADDGNADTWVGMVKGGGASALLTVPALDWVAKDSTSYSYPATLFPNQSRFDPYKPDAGSGQYADGTPVSPRMNQSSVYTPWTATNATAWLKALKNKPDIVAIDNEIEIAHSTHQDMHPDPMSYDEELSRMVTFAKASKAALPNVKVAAPSTCSWWFYWTSAVGYTDNTAHGNVDFLPWFLQQMKKASDTAGTRLLDFLDIHYYFQPDTSANDAAAKALRLRMTRSLWDPSYVDESWVGSDPQNHQPNPTAVWLIPRMKQLIKDNFPGTKLSISEWSSTADTDITGGLVTADALGIFGVQGVDAATYWWQPGEASPIGLAFWLFRGFGTTFGDLSVQVNMGGDTPTIANTLGFFSAKDSKTGKLSFVIVNKDTKPVSLYVSNIPTGNYFLRHFGGAAGVAKWQTNTTLKATNFLAVPSYTAVFLKQL</sequence>
<dbReference type="SUPFAM" id="SSF51445">
    <property type="entry name" value="(Trans)glycosidases"/>
    <property type="match status" value="1"/>
</dbReference>
<reference evidence="3 4" key="1">
    <citation type="journal article" date="2016" name="Mol. Biol. Evol.">
        <title>Comparative Genomics of Early-Diverging Mushroom-Forming Fungi Provides Insights into the Origins of Lignocellulose Decay Capabilities.</title>
        <authorList>
            <person name="Nagy L.G."/>
            <person name="Riley R."/>
            <person name="Tritt A."/>
            <person name="Adam C."/>
            <person name="Daum C."/>
            <person name="Floudas D."/>
            <person name="Sun H."/>
            <person name="Yadav J.S."/>
            <person name="Pangilinan J."/>
            <person name="Larsson K.H."/>
            <person name="Matsuura K."/>
            <person name="Barry K."/>
            <person name="Labutti K."/>
            <person name="Kuo R."/>
            <person name="Ohm R.A."/>
            <person name="Bhattacharya S.S."/>
            <person name="Shirouzu T."/>
            <person name="Yoshinaga Y."/>
            <person name="Martin F.M."/>
            <person name="Grigoriev I.V."/>
            <person name="Hibbett D.S."/>
        </authorList>
    </citation>
    <scope>NUCLEOTIDE SEQUENCE [LARGE SCALE GENOMIC DNA]</scope>
    <source>
        <strain evidence="3 4">HHB12029</strain>
    </source>
</reference>
<feature type="chain" id="PRO_5007857337" description="Glycoside hydrolase family 44 catalytic domain-containing protein" evidence="1">
    <location>
        <begin position="19"/>
        <end position="745"/>
    </location>
</feature>
<accession>A0A165EQZ3</accession>
<dbReference type="Gene3D" id="2.60.120.430">
    <property type="entry name" value="Galactose-binding lectin"/>
    <property type="match status" value="1"/>
</dbReference>
<dbReference type="InterPro" id="IPR024745">
    <property type="entry name" value="GH44_cat"/>
</dbReference>
<feature type="signal peptide" evidence="1">
    <location>
        <begin position="1"/>
        <end position="18"/>
    </location>
</feature>